<sequence length="144" mass="15864">MNLLTVDRAIMLVRDLDKYTNSCPGKKSAVCADMQTVSYGTEAATLVAGSLGHQIFPFLQMSALAFFAASRKFYMRHILQRTTIFFTVPSDCNCRDASAHPRRSSCDLQGENSRLADWDKAAIQLLRGRCPEAARPGHAGPLLL</sequence>
<comment type="caution">
    <text evidence="1">The sequence shown here is derived from an EMBL/GenBank/DDBJ whole genome shotgun (WGS) entry which is preliminary data.</text>
</comment>
<proteinExistence type="predicted"/>
<organism evidence="1 2">
    <name type="scientific">Symbiodinium microadriaticum</name>
    <name type="common">Dinoflagellate</name>
    <name type="synonym">Zooxanthella microadriatica</name>
    <dbReference type="NCBI Taxonomy" id="2951"/>
    <lineage>
        <taxon>Eukaryota</taxon>
        <taxon>Sar</taxon>
        <taxon>Alveolata</taxon>
        <taxon>Dinophyceae</taxon>
        <taxon>Suessiales</taxon>
        <taxon>Symbiodiniaceae</taxon>
        <taxon>Symbiodinium</taxon>
    </lineage>
</organism>
<protein>
    <submittedName>
        <fullName evidence="1">Uncharacterized protein</fullName>
    </submittedName>
</protein>
<dbReference type="Proteomes" id="UP000186817">
    <property type="component" value="Unassembled WGS sequence"/>
</dbReference>
<dbReference type="EMBL" id="LSRX01000097">
    <property type="protein sequence ID" value="OLQ09449.1"/>
    <property type="molecule type" value="Genomic_DNA"/>
</dbReference>
<evidence type="ECO:0000313" key="1">
    <source>
        <dbReference type="EMBL" id="OLQ09449.1"/>
    </source>
</evidence>
<keyword evidence="2" id="KW-1185">Reference proteome</keyword>
<name>A0A1Q9EPT2_SYMMI</name>
<evidence type="ECO:0000313" key="2">
    <source>
        <dbReference type="Proteomes" id="UP000186817"/>
    </source>
</evidence>
<dbReference type="AlphaFoldDB" id="A0A1Q9EPT2"/>
<gene>
    <name evidence="1" type="ORF">AK812_SmicGene6961</name>
</gene>
<reference evidence="1 2" key="1">
    <citation type="submission" date="2016-02" db="EMBL/GenBank/DDBJ databases">
        <title>Genome analysis of coral dinoflagellate symbionts highlights evolutionary adaptations to a symbiotic lifestyle.</title>
        <authorList>
            <person name="Aranda M."/>
            <person name="Li Y."/>
            <person name="Liew Y.J."/>
            <person name="Baumgarten S."/>
            <person name="Simakov O."/>
            <person name="Wilson M."/>
            <person name="Piel J."/>
            <person name="Ashoor H."/>
            <person name="Bougouffa S."/>
            <person name="Bajic V.B."/>
            <person name="Ryu T."/>
            <person name="Ravasi T."/>
            <person name="Bayer T."/>
            <person name="Micklem G."/>
            <person name="Kim H."/>
            <person name="Bhak J."/>
            <person name="Lajeunesse T.C."/>
            <person name="Voolstra C.R."/>
        </authorList>
    </citation>
    <scope>NUCLEOTIDE SEQUENCE [LARGE SCALE GENOMIC DNA]</scope>
    <source>
        <strain evidence="1 2">CCMP2467</strain>
    </source>
</reference>
<accession>A0A1Q9EPT2</accession>